<feature type="compositionally biased region" description="Acidic residues" evidence="11">
    <location>
        <begin position="135"/>
        <end position="147"/>
    </location>
</feature>
<evidence type="ECO:0000313" key="14">
    <source>
        <dbReference type="Proteomes" id="UP000799302"/>
    </source>
</evidence>
<dbReference type="CDD" id="cd18140">
    <property type="entry name" value="HLD_clamp_RFC"/>
    <property type="match status" value="1"/>
</dbReference>
<evidence type="ECO:0000256" key="3">
    <source>
        <dbReference type="ARBA" id="ARBA00020401"/>
    </source>
</evidence>
<dbReference type="Gene3D" id="1.10.8.60">
    <property type="match status" value="1"/>
</dbReference>
<dbReference type="GO" id="GO:0003677">
    <property type="term" value="F:DNA binding"/>
    <property type="evidence" value="ECO:0007669"/>
    <property type="project" value="UniProtKB-KW"/>
</dbReference>
<keyword evidence="9 10" id="KW-0539">Nucleus</keyword>
<evidence type="ECO:0000256" key="8">
    <source>
        <dbReference type="ARBA" id="ARBA00023125"/>
    </source>
</evidence>
<dbReference type="Gene3D" id="3.40.50.10190">
    <property type="entry name" value="BRCT domain"/>
    <property type="match status" value="1"/>
</dbReference>
<dbReference type="Pfam" id="PF00533">
    <property type="entry name" value="BRCT"/>
    <property type="match status" value="1"/>
</dbReference>
<feature type="compositionally biased region" description="Basic residues" evidence="11">
    <location>
        <begin position="1046"/>
        <end position="1056"/>
    </location>
</feature>
<dbReference type="SUPFAM" id="SSF52113">
    <property type="entry name" value="BRCT domain"/>
    <property type="match status" value="1"/>
</dbReference>
<dbReference type="InterPro" id="IPR027417">
    <property type="entry name" value="P-loop_NTPase"/>
</dbReference>
<dbReference type="FunFam" id="1.10.8.60:FF:000021">
    <property type="entry name" value="Replication factor C subunit 1"/>
    <property type="match status" value="1"/>
</dbReference>
<dbReference type="Pfam" id="PF08519">
    <property type="entry name" value="RFC1"/>
    <property type="match status" value="1"/>
</dbReference>
<evidence type="ECO:0000256" key="11">
    <source>
        <dbReference type="SAM" id="MobiDB-lite"/>
    </source>
</evidence>
<dbReference type="InterPro" id="IPR001357">
    <property type="entry name" value="BRCT_dom"/>
</dbReference>
<dbReference type="GO" id="GO:0016887">
    <property type="term" value="F:ATP hydrolysis activity"/>
    <property type="evidence" value="ECO:0007669"/>
    <property type="project" value="InterPro"/>
</dbReference>
<dbReference type="GO" id="GO:0006271">
    <property type="term" value="P:DNA strand elongation involved in DNA replication"/>
    <property type="evidence" value="ECO:0007669"/>
    <property type="project" value="UniProtKB-ARBA"/>
</dbReference>
<dbReference type="FunFam" id="1.20.272.10:FF:000005">
    <property type="entry name" value="Replication factor C subunit 1"/>
    <property type="match status" value="1"/>
</dbReference>
<feature type="region of interest" description="Disordered" evidence="11">
    <location>
        <begin position="984"/>
        <end position="1056"/>
    </location>
</feature>
<evidence type="ECO:0000259" key="12">
    <source>
        <dbReference type="PROSITE" id="PS50172"/>
    </source>
</evidence>
<organism evidence="13 14">
    <name type="scientific">Microthyrium microscopicum</name>
    <dbReference type="NCBI Taxonomy" id="703497"/>
    <lineage>
        <taxon>Eukaryota</taxon>
        <taxon>Fungi</taxon>
        <taxon>Dikarya</taxon>
        <taxon>Ascomycota</taxon>
        <taxon>Pezizomycotina</taxon>
        <taxon>Dothideomycetes</taxon>
        <taxon>Dothideomycetes incertae sedis</taxon>
        <taxon>Microthyriales</taxon>
        <taxon>Microthyriaceae</taxon>
        <taxon>Microthyrium</taxon>
    </lineage>
</organism>
<dbReference type="EMBL" id="MU004238">
    <property type="protein sequence ID" value="KAF2666773.1"/>
    <property type="molecule type" value="Genomic_DNA"/>
</dbReference>
<keyword evidence="14" id="KW-1185">Reference proteome</keyword>
<evidence type="ECO:0000256" key="2">
    <source>
        <dbReference type="ARBA" id="ARBA00006116"/>
    </source>
</evidence>
<dbReference type="SUPFAM" id="SSF52540">
    <property type="entry name" value="P-loop containing nucleoside triphosphate hydrolases"/>
    <property type="match status" value="1"/>
</dbReference>
<gene>
    <name evidence="13" type="ORF">BT63DRAFT_390192</name>
</gene>
<dbReference type="GO" id="GO:0005663">
    <property type="term" value="C:DNA replication factor C complex"/>
    <property type="evidence" value="ECO:0007669"/>
    <property type="project" value="InterPro"/>
</dbReference>
<feature type="compositionally biased region" description="Acidic residues" evidence="11">
    <location>
        <begin position="186"/>
        <end position="209"/>
    </location>
</feature>
<evidence type="ECO:0000256" key="6">
    <source>
        <dbReference type="ARBA" id="ARBA00022741"/>
    </source>
</evidence>
<dbReference type="InterPro" id="IPR047854">
    <property type="entry name" value="RFC_lid"/>
</dbReference>
<dbReference type="InterPro" id="IPR013725">
    <property type="entry name" value="DNA_replication_fac_RFC1_C"/>
</dbReference>
<evidence type="ECO:0000256" key="5">
    <source>
        <dbReference type="ARBA" id="ARBA00022705"/>
    </source>
</evidence>
<dbReference type="PANTHER" id="PTHR23389:SF6">
    <property type="entry name" value="REPLICATION FACTOR C SUBUNIT 1"/>
    <property type="match status" value="1"/>
</dbReference>
<evidence type="ECO:0000313" key="13">
    <source>
        <dbReference type="EMBL" id="KAF2666773.1"/>
    </source>
</evidence>
<feature type="compositionally biased region" description="Basic residues" evidence="11">
    <location>
        <begin position="1011"/>
        <end position="1024"/>
    </location>
</feature>
<feature type="region of interest" description="Disordered" evidence="11">
    <location>
        <begin position="1"/>
        <end position="268"/>
    </location>
</feature>
<dbReference type="GO" id="GO:0005524">
    <property type="term" value="F:ATP binding"/>
    <property type="evidence" value="ECO:0007669"/>
    <property type="project" value="UniProtKB-UniRule"/>
</dbReference>
<evidence type="ECO:0000256" key="10">
    <source>
        <dbReference type="PIRNR" id="PIRNR036578"/>
    </source>
</evidence>
<keyword evidence="7 10" id="KW-0067">ATP-binding</keyword>
<feature type="compositionally biased region" description="Basic and acidic residues" evidence="11">
    <location>
        <begin position="90"/>
        <end position="101"/>
    </location>
</feature>
<feature type="compositionally biased region" description="Basic residues" evidence="11">
    <location>
        <begin position="213"/>
        <end position="222"/>
    </location>
</feature>
<feature type="compositionally biased region" description="Low complexity" evidence="11">
    <location>
        <begin position="15"/>
        <end position="24"/>
    </location>
</feature>
<dbReference type="InterPro" id="IPR003593">
    <property type="entry name" value="AAA+_ATPase"/>
</dbReference>
<dbReference type="AlphaFoldDB" id="A0A6A6U658"/>
<dbReference type="Gene3D" id="1.20.272.10">
    <property type="match status" value="1"/>
</dbReference>
<dbReference type="GO" id="GO:0005634">
    <property type="term" value="C:nucleus"/>
    <property type="evidence" value="ECO:0007669"/>
    <property type="project" value="UniProtKB-SubCell"/>
</dbReference>
<evidence type="ECO:0000256" key="4">
    <source>
        <dbReference type="ARBA" id="ARBA00022553"/>
    </source>
</evidence>
<feature type="compositionally biased region" description="Basic and acidic residues" evidence="11">
    <location>
        <begin position="150"/>
        <end position="159"/>
    </location>
</feature>
<dbReference type="PANTHER" id="PTHR23389">
    <property type="entry name" value="CHROMOSOME TRANSMISSION FIDELITY FACTOR 18"/>
    <property type="match status" value="1"/>
</dbReference>
<feature type="domain" description="BRCT" evidence="12">
    <location>
        <begin position="319"/>
        <end position="397"/>
    </location>
</feature>
<proteinExistence type="inferred from homology"/>
<feature type="region of interest" description="Disordered" evidence="11">
    <location>
        <begin position="404"/>
        <end position="428"/>
    </location>
</feature>
<evidence type="ECO:0000256" key="1">
    <source>
        <dbReference type="ARBA" id="ARBA00004123"/>
    </source>
</evidence>
<keyword evidence="5 10" id="KW-0235">DNA replication</keyword>
<sequence>MPADIRAFFGGKVGASATPPSTASSKKKASPTKTAKKGRKKVVESDSDDEFAVVKKLTPKKTIAARPKPEPPKETATTASAYFSNSAKPKRPDTTKPKRETSPPPNKTTALEPSKNTNGSKATKPKTYVKHESRDDMEDLDNDDDVFVADFKKAGRGGDDYQESESEEEVVKPRRKTGRGLGASKDEDEDVEMKDVDSDDDFVVPDDDEAPKARKGTRAKKRKSDEMEVDDDEEEAPKKGRGRPKKTTAKATPTKARAKKTKPEPEVDAEVEAILDAIPLIRPPTPPPALAEGQKWNPSMIKGNRAAPAAAGSKDLPEGAENCLAGMSFVFTGVLQTLEREAGQELVKRYGGKVTGAPSGKTSYVVLGEDAGPSKLRKIEANKLKTINEDGLFALIRTLPANGGSGPGAKVAEAQRQKEEDKAKQAALEMEAKEKEERKKLRQQQITATKASGDSGKAPIKPQVKESSKLWTVKYAPTQLNQIVGNKAPVERLQRWLANFSKNARMKFKLAGSDGSGTYRAVIIHGPPGIGKTTAAHLVAKLEGYDIVESNASDTRSKRMVEDGLKGVLSTTSLLGYFAGDGKAVEQSKRKLVLIMDEVDGMSAGDRGGVGALAAMCKKTSIPMILICNERRLPKMRPFDNVAFEVPFRRPTTEQIRGRMMTVAFREKMKIPPTVLNALIEGTGADIRQVVNMLSTVKVDEDESMDYAKGKQMSKAWEKHIVLKPFDITSKILGGGLFAPNSTATLNDKIELYFNDHEMSSLMLQENYLGTQPILANGFEGREKSLKALELVSKAADSISDGDLVDRMIHGSQQQWSLMPTHAVFSFVRPASYISGSLAYGSTGFTSWLGNFSKQNKLTRMVREIQGHMRLRSSADRYEVRQSYMPMFWTLMPKRLMIEGKEAAGKVIDLMDSYYLTKDDYDAIQELGLGRMDEKHLKIETAAKSAFTRVYNSQSHPLPFMKASQVFAPKKAAKDVPDLEEAIEAEEVEEKEGPTKEEEDEADISKDKYIKAPKPKKKAAASKKRSADSDVDDSEPKKAKASASKAKGKAKPKAKK</sequence>
<dbReference type="OrthoDB" id="446168at2759"/>
<dbReference type="Proteomes" id="UP000799302">
    <property type="component" value="Unassembled WGS sequence"/>
</dbReference>
<comment type="similarity">
    <text evidence="2 10">Belongs to the activator 1 large subunit family.</text>
</comment>
<protein>
    <recommendedName>
        <fullName evidence="3 10">Replication factor C subunit 1</fullName>
    </recommendedName>
</protein>
<dbReference type="Gene3D" id="3.40.50.300">
    <property type="entry name" value="P-loop containing nucleotide triphosphate hydrolases"/>
    <property type="match status" value="1"/>
</dbReference>
<dbReference type="PIRSF" id="PIRSF036578">
    <property type="entry name" value="RFC1"/>
    <property type="match status" value="1"/>
</dbReference>
<comment type="subcellular location">
    <subcellularLocation>
        <location evidence="1 10">Nucleus</location>
    </subcellularLocation>
</comment>
<dbReference type="FunFam" id="3.40.50.300:FF:000395">
    <property type="entry name" value="Replication factor C subunit 1"/>
    <property type="match status" value="1"/>
</dbReference>
<evidence type="ECO:0000256" key="9">
    <source>
        <dbReference type="ARBA" id="ARBA00023242"/>
    </source>
</evidence>
<dbReference type="Pfam" id="PF00004">
    <property type="entry name" value="AAA"/>
    <property type="match status" value="1"/>
</dbReference>
<feature type="compositionally biased region" description="Polar residues" evidence="11">
    <location>
        <begin position="107"/>
        <end position="121"/>
    </location>
</feature>
<feature type="compositionally biased region" description="Basic residues" evidence="11">
    <location>
        <begin position="25"/>
        <end position="40"/>
    </location>
</feature>
<keyword evidence="8" id="KW-0238">DNA-binding</keyword>
<evidence type="ECO:0000256" key="7">
    <source>
        <dbReference type="ARBA" id="ARBA00022840"/>
    </source>
</evidence>
<dbReference type="InterPro" id="IPR036420">
    <property type="entry name" value="BRCT_dom_sf"/>
</dbReference>
<dbReference type="InterPro" id="IPR012178">
    <property type="entry name" value="RFC1"/>
</dbReference>
<dbReference type="InterPro" id="IPR003959">
    <property type="entry name" value="ATPase_AAA_core"/>
</dbReference>
<dbReference type="SMART" id="SM00382">
    <property type="entry name" value="AAA"/>
    <property type="match status" value="1"/>
</dbReference>
<keyword evidence="6 10" id="KW-0547">Nucleotide-binding</keyword>
<dbReference type="FunFam" id="3.40.50.10190:FF:000001">
    <property type="entry name" value="Replication factor C subunit 1"/>
    <property type="match status" value="1"/>
</dbReference>
<dbReference type="CDD" id="cd17752">
    <property type="entry name" value="BRCT_RFC1"/>
    <property type="match status" value="1"/>
</dbReference>
<dbReference type="PROSITE" id="PS50172">
    <property type="entry name" value="BRCT"/>
    <property type="match status" value="1"/>
</dbReference>
<dbReference type="GO" id="GO:0006281">
    <property type="term" value="P:DNA repair"/>
    <property type="evidence" value="ECO:0007669"/>
    <property type="project" value="InterPro"/>
</dbReference>
<dbReference type="CDD" id="cd00009">
    <property type="entry name" value="AAA"/>
    <property type="match status" value="1"/>
</dbReference>
<feature type="compositionally biased region" description="Basic residues" evidence="11">
    <location>
        <begin position="239"/>
        <end position="248"/>
    </location>
</feature>
<dbReference type="InterPro" id="IPR008921">
    <property type="entry name" value="DNA_pol3_clamp-load_cplx_C"/>
</dbReference>
<dbReference type="GO" id="GO:0003689">
    <property type="term" value="F:DNA clamp loader activity"/>
    <property type="evidence" value="ECO:0007669"/>
    <property type="project" value="UniProtKB-UniRule"/>
</dbReference>
<keyword evidence="4" id="KW-0597">Phosphoprotein</keyword>
<accession>A0A6A6U658</accession>
<feature type="compositionally biased region" description="Basic and acidic residues" evidence="11">
    <location>
        <begin position="413"/>
        <end position="428"/>
    </location>
</feature>
<dbReference type="SMART" id="SM00292">
    <property type="entry name" value="BRCT"/>
    <property type="match status" value="1"/>
</dbReference>
<name>A0A6A6U658_9PEZI</name>
<dbReference type="SUPFAM" id="SSF48019">
    <property type="entry name" value="post-AAA+ oligomerization domain-like"/>
    <property type="match status" value="1"/>
</dbReference>
<dbReference type="Pfam" id="PF25361">
    <property type="entry name" value="AAA_lid_RFC1"/>
    <property type="match status" value="1"/>
</dbReference>
<reference evidence="13" key="1">
    <citation type="journal article" date="2020" name="Stud. Mycol.">
        <title>101 Dothideomycetes genomes: a test case for predicting lifestyles and emergence of pathogens.</title>
        <authorList>
            <person name="Haridas S."/>
            <person name="Albert R."/>
            <person name="Binder M."/>
            <person name="Bloem J."/>
            <person name="Labutti K."/>
            <person name="Salamov A."/>
            <person name="Andreopoulos B."/>
            <person name="Baker S."/>
            <person name="Barry K."/>
            <person name="Bills G."/>
            <person name="Bluhm B."/>
            <person name="Cannon C."/>
            <person name="Castanera R."/>
            <person name="Culley D."/>
            <person name="Daum C."/>
            <person name="Ezra D."/>
            <person name="Gonzalez J."/>
            <person name="Henrissat B."/>
            <person name="Kuo A."/>
            <person name="Liang C."/>
            <person name="Lipzen A."/>
            <person name="Lutzoni F."/>
            <person name="Magnuson J."/>
            <person name="Mondo S."/>
            <person name="Nolan M."/>
            <person name="Ohm R."/>
            <person name="Pangilinan J."/>
            <person name="Park H.-J."/>
            <person name="Ramirez L."/>
            <person name="Alfaro M."/>
            <person name="Sun H."/>
            <person name="Tritt A."/>
            <person name="Yoshinaga Y."/>
            <person name="Zwiers L.-H."/>
            <person name="Turgeon B."/>
            <person name="Goodwin S."/>
            <person name="Spatafora J."/>
            <person name="Crous P."/>
            <person name="Grigoriev I."/>
        </authorList>
    </citation>
    <scope>NUCLEOTIDE SEQUENCE</scope>
    <source>
        <strain evidence="13">CBS 115976</strain>
    </source>
</reference>